<dbReference type="EMBL" id="CP007128">
    <property type="protein sequence ID" value="AHG89845.1"/>
    <property type="molecule type" value="Genomic_DNA"/>
</dbReference>
<name>W0RHP4_9BACT</name>
<keyword evidence="3" id="KW-1185">Reference proteome</keyword>
<dbReference type="InParanoid" id="W0RHP4"/>
<protein>
    <recommendedName>
        <fullName evidence="1">PD-(D/E)XK endonuclease-like domain-containing protein</fullName>
    </recommendedName>
</protein>
<dbReference type="Proteomes" id="UP000019151">
    <property type="component" value="Chromosome"/>
</dbReference>
<dbReference type="STRING" id="861299.J421_2308"/>
<reference evidence="2 3" key="1">
    <citation type="journal article" date="2014" name="Genome Announc.">
        <title>Genome Sequence and Methylome of Soil Bacterium Gemmatirosa kalamazoonensis KBS708T, a Member of the Rarely Cultivated Gemmatimonadetes Phylum.</title>
        <authorList>
            <person name="Debruyn J.M."/>
            <person name="Radosevich M."/>
            <person name="Wommack K.E."/>
            <person name="Polson S.W."/>
            <person name="Hauser L.J."/>
            <person name="Fawaz M.N."/>
            <person name="Korlach J."/>
            <person name="Tsai Y.C."/>
        </authorList>
    </citation>
    <scope>NUCLEOTIDE SEQUENCE [LARGE SCALE GENOMIC DNA]</scope>
    <source>
        <strain evidence="2 3">KBS708</strain>
    </source>
</reference>
<organism evidence="2 3">
    <name type="scientific">Gemmatirosa kalamazoonensis</name>
    <dbReference type="NCBI Taxonomy" id="861299"/>
    <lineage>
        <taxon>Bacteria</taxon>
        <taxon>Pseudomonadati</taxon>
        <taxon>Gemmatimonadota</taxon>
        <taxon>Gemmatimonadia</taxon>
        <taxon>Gemmatimonadales</taxon>
        <taxon>Gemmatimonadaceae</taxon>
        <taxon>Gemmatirosa</taxon>
    </lineage>
</organism>
<feature type="domain" description="PD-(D/E)XK endonuclease-like" evidence="1">
    <location>
        <begin position="155"/>
        <end position="272"/>
    </location>
</feature>
<proteinExistence type="predicted"/>
<accession>W0RHP4</accession>
<evidence type="ECO:0000313" key="3">
    <source>
        <dbReference type="Proteomes" id="UP000019151"/>
    </source>
</evidence>
<gene>
    <name evidence="2" type="ORF">J421_2308</name>
</gene>
<dbReference type="AlphaFoldDB" id="W0RHP4"/>
<dbReference type="InterPro" id="IPR038726">
    <property type="entry name" value="PDDEXK_AddAB-type"/>
</dbReference>
<dbReference type="HOGENOM" id="CLU_926723_0_0_0"/>
<sequence length="300" mass="32447">MPAVLGVGIHDAFARITRALRDGRRPPAYEELYEGMRGRLNAAARNRDVGGWLADDRRGPLLREVLLGEWPEGRPPVAIVEATQARAAGLLRRLLSHPVLADLAACGRGDILACDSLEATLVEMVGVPVRVYAAPDVAYISRARIELPDVGVPLPAGTAVIADVKSGRVGDRIEAARSQLQVYAWYAVTHLGVRYGPTGCIAARVVDLSARTPGESDVWWAFGPADVEQGRRTLERCVEGIAAQQDATGMIDRDRVSRTPTACRWCNWSVICANPELAPPAWRQYLDSAGARESGDRPGL</sequence>
<evidence type="ECO:0000313" key="2">
    <source>
        <dbReference type="EMBL" id="AHG89845.1"/>
    </source>
</evidence>
<dbReference type="KEGG" id="gba:J421_2308"/>
<evidence type="ECO:0000259" key="1">
    <source>
        <dbReference type="Pfam" id="PF12705"/>
    </source>
</evidence>
<dbReference type="Pfam" id="PF12705">
    <property type="entry name" value="PDDEXK_1"/>
    <property type="match status" value="1"/>
</dbReference>